<dbReference type="GO" id="GO:0005737">
    <property type="term" value="C:cytoplasm"/>
    <property type="evidence" value="ECO:0007669"/>
    <property type="project" value="UniProtKB-SubCell"/>
</dbReference>
<keyword evidence="7 11" id="KW-0853">WD repeat</keyword>
<dbReference type="Gene3D" id="2.130.10.10">
    <property type="entry name" value="YVTN repeat-like/Quinoprotein amine dehydrogenase"/>
    <property type="match status" value="5"/>
</dbReference>
<evidence type="ECO:0000256" key="9">
    <source>
        <dbReference type="ARBA" id="ARBA00022737"/>
    </source>
</evidence>
<dbReference type="PROSITE" id="PS50082">
    <property type="entry name" value="WD_REPEATS_2"/>
    <property type="match status" value="4"/>
</dbReference>
<evidence type="ECO:0000256" key="1">
    <source>
        <dbReference type="ARBA" id="ARBA00004123"/>
    </source>
</evidence>
<keyword evidence="10" id="KW-0539">Nucleus</keyword>
<feature type="repeat" description="WD" evidence="11">
    <location>
        <begin position="210"/>
        <end position="254"/>
    </location>
</feature>
<evidence type="ECO:0000256" key="5">
    <source>
        <dbReference type="ARBA" id="ARBA00020267"/>
    </source>
</evidence>
<dbReference type="GO" id="GO:0033588">
    <property type="term" value="C:elongator holoenzyme complex"/>
    <property type="evidence" value="ECO:0007669"/>
    <property type="project" value="InterPro"/>
</dbReference>
<dbReference type="InterPro" id="IPR015943">
    <property type="entry name" value="WD40/YVTN_repeat-like_dom_sf"/>
</dbReference>
<organism evidence="12">
    <name type="scientific">Hirondellea gigas</name>
    <dbReference type="NCBI Taxonomy" id="1518452"/>
    <lineage>
        <taxon>Eukaryota</taxon>
        <taxon>Metazoa</taxon>
        <taxon>Ecdysozoa</taxon>
        <taxon>Arthropoda</taxon>
        <taxon>Crustacea</taxon>
        <taxon>Multicrustacea</taxon>
        <taxon>Malacostraca</taxon>
        <taxon>Eumalacostraca</taxon>
        <taxon>Peracarida</taxon>
        <taxon>Amphipoda</taxon>
        <taxon>Amphilochidea</taxon>
        <taxon>Lysianassida</taxon>
        <taxon>Lysianassidira</taxon>
        <taxon>Lysianassoidea</taxon>
        <taxon>Lysianassidae</taxon>
        <taxon>Hirondellea</taxon>
    </lineage>
</organism>
<comment type="subcellular location">
    <subcellularLocation>
        <location evidence="2">Cytoplasm</location>
    </subcellularLocation>
    <subcellularLocation>
        <location evidence="1">Nucleus</location>
    </subcellularLocation>
</comment>
<dbReference type="UniPathway" id="UPA00988"/>
<dbReference type="PROSITE" id="PS50294">
    <property type="entry name" value="WD_REPEATS_REGION"/>
    <property type="match status" value="3"/>
</dbReference>
<evidence type="ECO:0000256" key="7">
    <source>
        <dbReference type="ARBA" id="ARBA00022574"/>
    </source>
</evidence>
<evidence type="ECO:0000256" key="3">
    <source>
        <dbReference type="ARBA" id="ARBA00005043"/>
    </source>
</evidence>
<name>A0A6A7G1A1_9CRUS</name>
<sequence length="855" mass="95975">MVVVADVHPRHASVNCNRKPAALSWVNHESGIIAFGAHSSVAICDSHCQKVISVLRCCGGRINAVSWISPQNSGPNLELISGTSENEIIIWSFNSSSLKYRQTAVLTDHSASITSITSYRLRNGAVIMASTSCDGTVKIWRRENQDNEWKLIQSLEFGRFSMECASLSGFQVSDSLKDEIVILAVGGLDHKIHLFSCSDLDHNFSKLVELEGHEDWIRSLAFCTTDSGDVFLASASQDTKIRLWRISRNAKSFLENFDDHRDDDEKASHRHDFAALKSFGRFRHLVSVPSGDKDNNSSDDVTLIRIVVSFEALLSGHEDWVYSVCWHPMKVNEHGEKHQPMSLLSASIDKTMIIWKPDLLNDGVWVDEVRVGETNIHSQGFYGGVFSPSGKAILAHSYSGSLHLWHYDDNFSGWHPRVTVSGHFEAVMDICWDSEKKYLLSASTDKTVRIFAPRLQRDDSEEVWHEIARSQIHGYAMNTLCVIPSKPHRYASGAAEKVIRVFEAPQPFIASLESISGIKTTRTIDDANTQRALRVTVPELGLSNKSLDDGEIAPTHDDGMIDLSYGTRNENIGLDSSVDQKESIGIENEPPIEHKLSSRTLWPEIQKLYGHGYELITLASTHSRERTLLASSSAAKQSIHAVVRLWDTTTLPTWQELPNPLHSHSLTITQLEFSPNDEFLLSVSRDRSFSIFQRTSGAKELETWPPEYKLQFSKKKAHSRIIWGCGWSPDGRFFATASRDKKVKIWSQIHSGEWNLVSEITMKLSVTSVSFSPQTLNDSKGYLIAIGLENGFIEIWSGSEDSTNAMKWKCELKLDESICHCSSVRRIVWRRNPITESLQFASCSLDHSVRIFDVS</sequence>
<dbReference type="GO" id="GO:0005634">
    <property type="term" value="C:nucleus"/>
    <property type="evidence" value="ECO:0007669"/>
    <property type="project" value="UniProtKB-SubCell"/>
</dbReference>
<evidence type="ECO:0000256" key="11">
    <source>
        <dbReference type="PROSITE-ProRule" id="PRU00221"/>
    </source>
</evidence>
<evidence type="ECO:0000256" key="6">
    <source>
        <dbReference type="ARBA" id="ARBA00022490"/>
    </source>
</evidence>
<dbReference type="PANTHER" id="PTHR44111:SF1">
    <property type="entry name" value="ELONGATOR COMPLEX PROTEIN 2"/>
    <property type="match status" value="1"/>
</dbReference>
<dbReference type="FunFam" id="2.130.10.10:FF:000400">
    <property type="entry name" value="Elongator acetyltransferase complex subunit 2"/>
    <property type="match status" value="1"/>
</dbReference>
<feature type="repeat" description="WD" evidence="11">
    <location>
        <begin position="661"/>
        <end position="702"/>
    </location>
</feature>
<comment type="pathway">
    <text evidence="3">tRNA modification; 5-methoxycarbonylmethyl-2-thiouridine-tRNA biosynthesis.</text>
</comment>
<dbReference type="InterPro" id="IPR036322">
    <property type="entry name" value="WD40_repeat_dom_sf"/>
</dbReference>
<feature type="repeat" description="WD" evidence="11">
    <location>
        <begin position="715"/>
        <end position="747"/>
    </location>
</feature>
<dbReference type="Pfam" id="PF00400">
    <property type="entry name" value="WD40"/>
    <property type="match status" value="6"/>
</dbReference>
<accession>A0A6A7G1A1</accession>
<keyword evidence="9" id="KW-0677">Repeat</keyword>
<reference evidence="12" key="1">
    <citation type="submission" date="2017-11" db="EMBL/GenBank/DDBJ databases">
        <title>The sensing device of the deep-sea amphipod.</title>
        <authorList>
            <person name="Kobayashi H."/>
            <person name="Nagahama T."/>
            <person name="Arai W."/>
            <person name="Sasagawa Y."/>
            <person name="Umeda M."/>
            <person name="Hayashi T."/>
            <person name="Nikaido I."/>
            <person name="Watanabe H."/>
            <person name="Oguri K."/>
            <person name="Kitazato H."/>
            <person name="Fujioka K."/>
            <person name="Kido Y."/>
            <person name="Takami H."/>
        </authorList>
    </citation>
    <scope>NUCLEOTIDE SEQUENCE</scope>
    <source>
        <tissue evidence="12">Whole body</tissue>
    </source>
</reference>
<dbReference type="InterPro" id="IPR001680">
    <property type="entry name" value="WD40_rpt"/>
</dbReference>
<keyword evidence="8" id="KW-0819">tRNA processing</keyword>
<dbReference type="SMART" id="SM00320">
    <property type="entry name" value="WD40"/>
    <property type="match status" value="13"/>
</dbReference>
<evidence type="ECO:0000256" key="8">
    <source>
        <dbReference type="ARBA" id="ARBA00022694"/>
    </source>
</evidence>
<dbReference type="AlphaFoldDB" id="A0A6A7G1A1"/>
<dbReference type="PANTHER" id="PTHR44111">
    <property type="entry name" value="ELONGATOR COMPLEX PROTEIN 2"/>
    <property type="match status" value="1"/>
</dbReference>
<evidence type="ECO:0000256" key="10">
    <source>
        <dbReference type="ARBA" id="ARBA00023242"/>
    </source>
</evidence>
<dbReference type="InterPro" id="IPR037289">
    <property type="entry name" value="Elp2"/>
</dbReference>
<comment type="similarity">
    <text evidence="4">Belongs to the WD repeat ELP2 family.</text>
</comment>
<evidence type="ECO:0000256" key="4">
    <source>
        <dbReference type="ARBA" id="ARBA00005881"/>
    </source>
</evidence>
<keyword evidence="6" id="KW-0963">Cytoplasm</keyword>
<evidence type="ECO:0000256" key="2">
    <source>
        <dbReference type="ARBA" id="ARBA00004496"/>
    </source>
</evidence>
<evidence type="ECO:0000313" key="12">
    <source>
        <dbReference type="EMBL" id="LAC24490.1"/>
    </source>
</evidence>
<feature type="repeat" description="WD" evidence="11">
    <location>
        <begin position="420"/>
        <end position="451"/>
    </location>
</feature>
<protein>
    <recommendedName>
        <fullName evidence="5">Elongator complex protein 2</fullName>
    </recommendedName>
</protein>
<dbReference type="EMBL" id="IACT01005327">
    <property type="protein sequence ID" value="LAC24490.1"/>
    <property type="molecule type" value="mRNA"/>
</dbReference>
<dbReference type="SUPFAM" id="SSF50978">
    <property type="entry name" value="WD40 repeat-like"/>
    <property type="match status" value="3"/>
</dbReference>
<dbReference type="GO" id="GO:0002098">
    <property type="term" value="P:tRNA wobble uridine modification"/>
    <property type="evidence" value="ECO:0007669"/>
    <property type="project" value="InterPro"/>
</dbReference>
<proteinExistence type="evidence at transcript level"/>